<dbReference type="PANTHER" id="PTHR33112:SF16">
    <property type="entry name" value="HETEROKARYON INCOMPATIBILITY DOMAIN-CONTAINING PROTEIN"/>
    <property type="match status" value="1"/>
</dbReference>
<reference evidence="2" key="1">
    <citation type="journal article" date="2020" name="Stud. Mycol.">
        <title>101 Dothideomycetes genomes: a test case for predicting lifestyles and emergence of pathogens.</title>
        <authorList>
            <person name="Haridas S."/>
            <person name="Albert R."/>
            <person name="Binder M."/>
            <person name="Bloem J."/>
            <person name="Labutti K."/>
            <person name="Salamov A."/>
            <person name="Andreopoulos B."/>
            <person name="Baker S."/>
            <person name="Barry K."/>
            <person name="Bills G."/>
            <person name="Bluhm B."/>
            <person name="Cannon C."/>
            <person name="Castanera R."/>
            <person name="Culley D."/>
            <person name="Daum C."/>
            <person name="Ezra D."/>
            <person name="Gonzalez J."/>
            <person name="Henrissat B."/>
            <person name="Kuo A."/>
            <person name="Liang C."/>
            <person name="Lipzen A."/>
            <person name="Lutzoni F."/>
            <person name="Magnuson J."/>
            <person name="Mondo S."/>
            <person name="Nolan M."/>
            <person name="Ohm R."/>
            <person name="Pangilinan J."/>
            <person name="Park H.-J."/>
            <person name="Ramirez L."/>
            <person name="Alfaro M."/>
            <person name="Sun H."/>
            <person name="Tritt A."/>
            <person name="Yoshinaga Y."/>
            <person name="Zwiers L.-H."/>
            <person name="Turgeon B."/>
            <person name="Goodwin S."/>
            <person name="Spatafora J."/>
            <person name="Crous P."/>
            <person name="Grigoriev I."/>
        </authorList>
    </citation>
    <scope>NUCLEOTIDE SEQUENCE</scope>
    <source>
        <strain evidence="2">CBS 122681</strain>
    </source>
</reference>
<evidence type="ECO:0000313" key="3">
    <source>
        <dbReference type="Proteomes" id="UP000799324"/>
    </source>
</evidence>
<dbReference type="EMBL" id="MU004371">
    <property type="protein sequence ID" value="KAF2654021.1"/>
    <property type="molecule type" value="Genomic_DNA"/>
</dbReference>
<dbReference type="Pfam" id="PF06985">
    <property type="entry name" value="HET"/>
    <property type="match status" value="1"/>
</dbReference>
<dbReference type="InterPro" id="IPR010730">
    <property type="entry name" value="HET"/>
</dbReference>
<proteinExistence type="predicted"/>
<accession>A0A6A6T4C4</accession>
<dbReference type="PANTHER" id="PTHR33112">
    <property type="entry name" value="DOMAIN PROTEIN, PUTATIVE-RELATED"/>
    <property type="match status" value="1"/>
</dbReference>
<name>A0A6A6T4C4_9PLEO</name>
<protein>
    <submittedName>
        <fullName evidence="2">HET-domain-containing protein</fullName>
    </submittedName>
</protein>
<dbReference type="OrthoDB" id="3486565at2759"/>
<gene>
    <name evidence="2" type="ORF">K491DRAFT_660958</name>
</gene>
<sequence length="482" mass="55680">MQWADECFSGHQICNSNSSRTVTLPYRILDISLAASKKQIILLEDTKIDAPYVCLGHCWDPSPDRWPLRTTLANIERMKKGIPWELLPLTFQQAVDFVRRMQKRYLWIDSLCIVQDDEDDWLAQAKEMANIYQNSFLTLAAAASVDSSEGLYRKDDRYQAKQIRDAKVFPLMARAWTYQERLLSPRVLYFNYAELSWECGEGLICECRSSLTVENGCQPPKHQHHLSINEASPQKLGQRWRTLVQEYTLLKLTKIMDRFPAIYGVGKQMTGNSHARLVSGLWSTNIILDLLWTINVGFWMKGIQDRRCHCRELNAPTWSWVCISLPVAYHEATFECTLQQIASVESFGQDDRSINNLGPLVRLYLSSEGFTSPLEYLFTEPEEEGLYTRQSVGRGTFDHWGCPDTRWMFSGPSFECLWMVTEPNEKQPEMGPVHLLLILKCVDNANKRYIRIGIADCGICQDWNMTDRYLRANSKLERITLV</sequence>
<feature type="domain" description="Heterokaryon incompatibility" evidence="1">
    <location>
        <begin position="52"/>
        <end position="162"/>
    </location>
</feature>
<keyword evidence="3" id="KW-1185">Reference proteome</keyword>
<evidence type="ECO:0000259" key="1">
    <source>
        <dbReference type="Pfam" id="PF06985"/>
    </source>
</evidence>
<dbReference type="Proteomes" id="UP000799324">
    <property type="component" value="Unassembled WGS sequence"/>
</dbReference>
<organism evidence="2 3">
    <name type="scientific">Lophiostoma macrostomum CBS 122681</name>
    <dbReference type="NCBI Taxonomy" id="1314788"/>
    <lineage>
        <taxon>Eukaryota</taxon>
        <taxon>Fungi</taxon>
        <taxon>Dikarya</taxon>
        <taxon>Ascomycota</taxon>
        <taxon>Pezizomycotina</taxon>
        <taxon>Dothideomycetes</taxon>
        <taxon>Pleosporomycetidae</taxon>
        <taxon>Pleosporales</taxon>
        <taxon>Lophiostomataceae</taxon>
        <taxon>Lophiostoma</taxon>
    </lineage>
</organism>
<dbReference type="AlphaFoldDB" id="A0A6A6T4C4"/>
<evidence type="ECO:0000313" key="2">
    <source>
        <dbReference type="EMBL" id="KAF2654021.1"/>
    </source>
</evidence>